<sequence length="174" mass="18798">MRSAAADGHAPRGSLTVIYRRDEMTNYFWQTTDPGFCQGDGTTRGHSWACVWGPSLLPAGPTPTLKTVMGPDNMEGDDWLTVLVALGEEARSLTCGGVRIELTLVGTVSAADGERLAVYTYLAPWHAKGLLEAEVVRADGATTERITLNGPVHRGSLWGPEKDCDQVGTARRRE</sequence>
<evidence type="ECO:0000313" key="2">
    <source>
        <dbReference type="Proteomes" id="UP000573327"/>
    </source>
</evidence>
<accession>A0A7W7WLV8</accession>
<organism evidence="1 2">
    <name type="scientific">Kitasatospora gansuensis</name>
    <dbReference type="NCBI Taxonomy" id="258050"/>
    <lineage>
        <taxon>Bacteria</taxon>
        <taxon>Bacillati</taxon>
        <taxon>Actinomycetota</taxon>
        <taxon>Actinomycetes</taxon>
        <taxon>Kitasatosporales</taxon>
        <taxon>Streptomycetaceae</taxon>
        <taxon>Kitasatospora</taxon>
    </lineage>
</organism>
<dbReference type="EMBL" id="JACHJR010000001">
    <property type="protein sequence ID" value="MBB4951628.1"/>
    <property type="molecule type" value="Genomic_DNA"/>
</dbReference>
<dbReference type="Proteomes" id="UP000573327">
    <property type="component" value="Unassembled WGS sequence"/>
</dbReference>
<reference evidence="1 2" key="1">
    <citation type="submission" date="2020-08" db="EMBL/GenBank/DDBJ databases">
        <title>Sequencing the genomes of 1000 actinobacteria strains.</title>
        <authorList>
            <person name="Klenk H.-P."/>
        </authorList>
    </citation>
    <scope>NUCLEOTIDE SEQUENCE [LARGE SCALE GENOMIC DNA]</scope>
    <source>
        <strain evidence="1 2">DSM 44786</strain>
    </source>
</reference>
<gene>
    <name evidence="1" type="ORF">F4556_007163</name>
</gene>
<protein>
    <submittedName>
        <fullName evidence="1">Uncharacterized protein</fullName>
    </submittedName>
</protein>
<dbReference type="AlphaFoldDB" id="A0A7W7WLV8"/>
<name>A0A7W7WLV8_9ACTN</name>
<proteinExistence type="predicted"/>
<evidence type="ECO:0000313" key="1">
    <source>
        <dbReference type="EMBL" id="MBB4951628.1"/>
    </source>
</evidence>
<dbReference type="RefSeq" id="WP_184923720.1">
    <property type="nucleotide sequence ID" value="NZ_JACHJR010000001.1"/>
</dbReference>
<keyword evidence="2" id="KW-1185">Reference proteome</keyword>
<comment type="caution">
    <text evidence="1">The sequence shown here is derived from an EMBL/GenBank/DDBJ whole genome shotgun (WGS) entry which is preliminary data.</text>
</comment>